<gene>
    <name evidence="11" type="ORF">Airi02_102270</name>
</gene>
<sequence>MRGFVAGAAHYAALIAATVVAVFPVYWIIALSLMPPQDTFHVPPKWLFAPTLDSYRLLFHGYQGTDVFLHFRNSVITSVSATAITVAVGVLGAYATSRFRFRGRSVVFTGILIARMLPPVALTVPLFLLLFRLGLIDTTSGLALVYAAMILPFAFWMLHNFINTVPEEVADAALVDGCTELSALWRVVLPMLRPGLVSAVLFSFTFAWTDFALAAVLTNSRAKTMPLFVNSFQSSEGIAWGPMAAGTVLAILPPVLILIVGRKWLIAGLTMGAGK</sequence>
<dbReference type="PROSITE" id="PS50928">
    <property type="entry name" value="ABC_TM1"/>
    <property type="match status" value="1"/>
</dbReference>
<dbReference type="Pfam" id="PF00528">
    <property type="entry name" value="BPD_transp_1"/>
    <property type="match status" value="1"/>
</dbReference>
<evidence type="ECO:0000313" key="11">
    <source>
        <dbReference type="EMBL" id="GLY92299.1"/>
    </source>
</evidence>
<keyword evidence="8 9" id="KW-0472">Membrane</keyword>
<evidence type="ECO:0000256" key="3">
    <source>
        <dbReference type="ARBA" id="ARBA00022448"/>
    </source>
</evidence>
<organism evidence="11 12">
    <name type="scientific">Actinoallomurus iriomotensis</name>
    <dbReference type="NCBI Taxonomy" id="478107"/>
    <lineage>
        <taxon>Bacteria</taxon>
        <taxon>Bacillati</taxon>
        <taxon>Actinomycetota</taxon>
        <taxon>Actinomycetes</taxon>
        <taxon>Streptosporangiales</taxon>
        <taxon>Thermomonosporaceae</taxon>
        <taxon>Actinoallomurus</taxon>
    </lineage>
</organism>
<evidence type="ECO:0000256" key="2">
    <source>
        <dbReference type="ARBA" id="ARBA00009047"/>
    </source>
</evidence>
<feature type="transmembrane region" description="Helical" evidence="9">
    <location>
        <begin position="106"/>
        <end position="131"/>
    </location>
</feature>
<feature type="transmembrane region" description="Helical" evidence="9">
    <location>
        <begin position="237"/>
        <end position="261"/>
    </location>
</feature>
<evidence type="ECO:0000313" key="12">
    <source>
        <dbReference type="Proteomes" id="UP001165074"/>
    </source>
</evidence>
<evidence type="ECO:0000256" key="5">
    <source>
        <dbReference type="ARBA" id="ARBA00022597"/>
    </source>
</evidence>
<evidence type="ECO:0000256" key="8">
    <source>
        <dbReference type="ARBA" id="ARBA00023136"/>
    </source>
</evidence>
<feature type="transmembrane region" description="Helical" evidence="9">
    <location>
        <begin position="143"/>
        <end position="162"/>
    </location>
</feature>
<dbReference type="RefSeq" id="WP_285584395.1">
    <property type="nucleotide sequence ID" value="NZ_BSTK01000027.1"/>
</dbReference>
<accession>A0A9W6SEB6</accession>
<reference evidence="11" key="1">
    <citation type="submission" date="2023-03" db="EMBL/GenBank/DDBJ databases">
        <title>Actinoallomurus iriomotensis NBRC 103684.</title>
        <authorList>
            <person name="Ichikawa N."/>
            <person name="Sato H."/>
            <person name="Tonouchi N."/>
        </authorList>
    </citation>
    <scope>NUCLEOTIDE SEQUENCE</scope>
    <source>
        <strain evidence="11">NBRC 103684</strain>
    </source>
</reference>
<keyword evidence="5" id="KW-0762">Sugar transport</keyword>
<comment type="similarity">
    <text evidence="2">Belongs to the binding-protein-dependent transport system permease family. MalFG subfamily.</text>
</comment>
<dbReference type="InterPro" id="IPR050901">
    <property type="entry name" value="BP-dep_ABC_trans_perm"/>
</dbReference>
<keyword evidence="12" id="KW-1185">Reference proteome</keyword>
<feature type="transmembrane region" description="Helical" evidence="9">
    <location>
        <begin position="12"/>
        <end position="34"/>
    </location>
</feature>
<keyword evidence="7 9" id="KW-1133">Transmembrane helix</keyword>
<name>A0A9W6SEB6_9ACTN</name>
<evidence type="ECO:0000256" key="6">
    <source>
        <dbReference type="ARBA" id="ARBA00022692"/>
    </source>
</evidence>
<feature type="domain" description="ABC transmembrane type-1" evidence="10">
    <location>
        <begin position="71"/>
        <end position="261"/>
    </location>
</feature>
<keyword evidence="4" id="KW-1003">Cell membrane</keyword>
<proteinExistence type="inferred from homology"/>
<dbReference type="EMBL" id="BSTK01000027">
    <property type="protein sequence ID" value="GLY92299.1"/>
    <property type="molecule type" value="Genomic_DNA"/>
</dbReference>
<dbReference type="AlphaFoldDB" id="A0A9W6SEB6"/>
<feature type="transmembrane region" description="Helical" evidence="9">
    <location>
        <begin position="196"/>
        <end position="217"/>
    </location>
</feature>
<evidence type="ECO:0000256" key="1">
    <source>
        <dbReference type="ARBA" id="ARBA00004651"/>
    </source>
</evidence>
<dbReference type="PANTHER" id="PTHR32243">
    <property type="entry name" value="MALTOSE TRANSPORT SYSTEM PERMEASE-RELATED"/>
    <property type="match status" value="1"/>
</dbReference>
<evidence type="ECO:0000256" key="4">
    <source>
        <dbReference type="ARBA" id="ARBA00022475"/>
    </source>
</evidence>
<keyword evidence="3 9" id="KW-0813">Transport</keyword>
<dbReference type="Gene3D" id="1.10.3720.10">
    <property type="entry name" value="MetI-like"/>
    <property type="match status" value="1"/>
</dbReference>
<dbReference type="GO" id="GO:0005886">
    <property type="term" value="C:plasma membrane"/>
    <property type="evidence" value="ECO:0007669"/>
    <property type="project" value="UniProtKB-SubCell"/>
</dbReference>
<evidence type="ECO:0000256" key="9">
    <source>
        <dbReference type="RuleBase" id="RU363032"/>
    </source>
</evidence>
<dbReference type="InterPro" id="IPR000515">
    <property type="entry name" value="MetI-like"/>
</dbReference>
<dbReference type="CDD" id="cd06261">
    <property type="entry name" value="TM_PBP2"/>
    <property type="match status" value="1"/>
</dbReference>
<dbReference type="InterPro" id="IPR035906">
    <property type="entry name" value="MetI-like_sf"/>
</dbReference>
<evidence type="ECO:0000256" key="7">
    <source>
        <dbReference type="ARBA" id="ARBA00022989"/>
    </source>
</evidence>
<feature type="transmembrane region" description="Helical" evidence="9">
    <location>
        <begin position="75"/>
        <end position="94"/>
    </location>
</feature>
<comment type="caution">
    <text evidence="11">The sequence shown here is derived from an EMBL/GenBank/DDBJ whole genome shotgun (WGS) entry which is preliminary data.</text>
</comment>
<dbReference type="SUPFAM" id="SSF161098">
    <property type="entry name" value="MetI-like"/>
    <property type="match status" value="1"/>
</dbReference>
<keyword evidence="6 9" id="KW-0812">Transmembrane</keyword>
<comment type="subcellular location">
    <subcellularLocation>
        <location evidence="1 9">Cell membrane</location>
        <topology evidence="1 9">Multi-pass membrane protein</topology>
    </subcellularLocation>
</comment>
<evidence type="ECO:0000259" key="10">
    <source>
        <dbReference type="PROSITE" id="PS50928"/>
    </source>
</evidence>
<protein>
    <submittedName>
        <fullName evidence="11">Maltose ABC transporter permease</fullName>
    </submittedName>
</protein>
<dbReference type="PANTHER" id="PTHR32243:SF50">
    <property type="entry name" value="MALTOSE_MALTODEXTRIN TRANSPORT SYSTEM PERMEASE PROTEIN MALG"/>
    <property type="match status" value="1"/>
</dbReference>
<dbReference type="GO" id="GO:0055085">
    <property type="term" value="P:transmembrane transport"/>
    <property type="evidence" value="ECO:0007669"/>
    <property type="project" value="InterPro"/>
</dbReference>
<dbReference type="Proteomes" id="UP001165074">
    <property type="component" value="Unassembled WGS sequence"/>
</dbReference>